<evidence type="ECO:0000313" key="2">
    <source>
        <dbReference type="Proteomes" id="UP001162992"/>
    </source>
</evidence>
<comment type="caution">
    <text evidence="1">The sequence shown here is derived from an EMBL/GenBank/DDBJ whole genome shotgun (WGS) entry which is preliminary data.</text>
</comment>
<accession>A0ACC2AQ15</accession>
<organism evidence="1 2">
    <name type="scientific">Diphasiastrum complanatum</name>
    <name type="common">Issler's clubmoss</name>
    <name type="synonym">Lycopodium complanatum</name>
    <dbReference type="NCBI Taxonomy" id="34168"/>
    <lineage>
        <taxon>Eukaryota</taxon>
        <taxon>Viridiplantae</taxon>
        <taxon>Streptophyta</taxon>
        <taxon>Embryophyta</taxon>
        <taxon>Tracheophyta</taxon>
        <taxon>Lycopodiopsida</taxon>
        <taxon>Lycopodiales</taxon>
        <taxon>Lycopodiaceae</taxon>
        <taxon>Lycopodioideae</taxon>
        <taxon>Diphasiastrum</taxon>
    </lineage>
</organism>
<protein>
    <submittedName>
        <fullName evidence="1">Uncharacterized protein</fullName>
    </submittedName>
</protein>
<proteinExistence type="predicted"/>
<name>A0ACC2AQ15_DIPCM</name>
<dbReference type="EMBL" id="CM055111">
    <property type="protein sequence ID" value="KAJ7519039.1"/>
    <property type="molecule type" value="Genomic_DNA"/>
</dbReference>
<gene>
    <name evidence="1" type="ORF">O6H91_20G020400</name>
</gene>
<dbReference type="Proteomes" id="UP001162992">
    <property type="component" value="Chromosome 20"/>
</dbReference>
<reference evidence="2" key="1">
    <citation type="journal article" date="2024" name="Proc. Natl. Acad. Sci. U.S.A.">
        <title>Extraordinary preservation of gene collinearity over three hundred million years revealed in homosporous lycophytes.</title>
        <authorList>
            <person name="Li C."/>
            <person name="Wickell D."/>
            <person name="Kuo L.Y."/>
            <person name="Chen X."/>
            <person name="Nie B."/>
            <person name="Liao X."/>
            <person name="Peng D."/>
            <person name="Ji J."/>
            <person name="Jenkins J."/>
            <person name="Williams M."/>
            <person name="Shu S."/>
            <person name="Plott C."/>
            <person name="Barry K."/>
            <person name="Rajasekar S."/>
            <person name="Grimwood J."/>
            <person name="Han X."/>
            <person name="Sun S."/>
            <person name="Hou Z."/>
            <person name="He W."/>
            <person name="Dai G."/>
            <person name="Sun C."/>
            <person name="Schmutz J."/>
            <person name="Leebens-Mack J.H."/>
            <person name="Li F.W."/>
            <person name="Wang L."/>
        </authorList>
    </citation>
    <scope>NUCLEOTIDE SEQUENCE [LARGE SCALE GENOMIC DNA]</scope>
    <source>
        <strain evidence="2">cv. PW_Plant_1</strain>
    </source>
</reference>
<evidence type="ECO:0000313" key="1">
    <source>
        <dbReference type="EMBL" id="KAJ7519039.1"/>
    </source>
</evidence>
<sequence>MKQYLFHSIIGSLMYAMLYTRLDLTYSTSSLSQFLLNLGTTHWKSLMVIMKYVQATKHLNICYGDNQSANILEGYTDADWAIDVDTRRSTFGLVFLFNQVPISWNSQKQTSVALSSTESEYITTMNATKETI</sequence>
<keyword evidence="2" id="KW-1185">Reference proteome</keyword>